<feature type="domain" description="F-box" evidence="1">
    <location>
        <begin position="88"/>
        <end position="142"/>
    </location>
</feature>
<dbReference type="EMBL" id="JBBXMP010000004">
    <property type="protein sequence ID" value="KAL0071134.1"/>
    <property type="molecule type" value="Genomic_DNA"/>
</dbReference>
<organism evidence="2 3">
    <name type="scientific">Marasmius tenuissimus</name>
    <dbReference type="NCBI Taxonomy" id="585030"/>
    <lineage>
        <taxon>Eukaryota</taxon>
        <taxon>Fungi</taxon>
        <taxon>Dikarya</taxon>
        <taxon>Basidiomycota</taxon>
        <taxon>Agaricomycotina</taxon>
        <taxon>Agaricomycetes</taxon>
        <taxon>Agaricomycetidae</taxon>
        <taxon>Agaricales</taxon>
        <taxon>Marasmiineae</taxon>
        <taxon>Marasmiaceae</taxon>
        <taxon>Marasmius</taxon>
    </lineage>
</organism>
<name>A0ABR3ACS4_9AGAR</name>
<gene>
    <name evidence="2" type="ORF">AAF712_001692</name>
</gene>
<dbReference type="InterPro" id="IPR032675">
    <property type="entry name" value="LRR_dom_sf"/>
</dbReference>
<comment type="caution">
    <text evidence="2">The sequence shown here is derived from an EMBL/GenBank/DDBJ whole genome shotgun (WGS) entry which is preliminary data.</text>
</comment>
<keyword evidence="3" id="KW-1185">Reference proteome</keyword>
<evidence type="ECO:0000259" key="1">
    <source>
        <dbReference type="Pfam" id="PF12937"/>
    </source>
</evidence>
<dbReference type="SUPFAM" id="SSF81383">
    <property type="entry name" value="F-box domain"/>
    <property type="match status" value="1"/>
</dbReference>
<accession>A0ABR3ACS4</accession>
<proteinExistence type="predicted"/>
<protein>
    <recommendedName>
        <fullName evidence="1">F-box domain-containing protein</fullName>
    </recommendedName>
</protein>
<dbReference type="Proteomes" id="UP001437256">
    <property type="component" value="Unassembled WGS sequence"/>
</dbReference>
<reference evidence="2 3" key="1">
    <citation type="submission" date="2024-05" db="EMBL/GenBank/DDBJ databases">
        <title>A draft genome resource for the thread blight pathogen Marasmius tenuissimus strain MS-2.</title>
        <authorList>
            <person name="Yulfo-Soto G.E."/>
            <person name="Baruah I.K."/>
            <person name="Amoako-Attah I."/>
            <person name="Bukari Y."/>
            <person name="Meinhardt L.W."/>
            <person name="Bailey B.A."/>
            <person name="Cohen S.P."/>
        </authorList>
    </citation>
    <scope>NUCLEOTIDE SEQUENCE [LARGE SCALE GENOMIC DNA]</scope>
    <source>
        <strain evidence="2 3">MS-2</strain>
    </source>
</reference>
<dbReference type="InterPro" id="IPR036047">
    <property type="entry name" value="F-box-like_dom_sf"/>
</dbReference>
<dbReference type="SUPFAM" id="SSF52047">
    <property type="entry name" value="RNI-like"/>
    <property type="match status" value="1"/>
</dbReference>
<evidence type="ECO:0000313" key="3">
    <source>
        <dbReference type="Proteomes" id="UP001437256"/>
    </source>
</evidence>
<evidence type="ECO:0000313" key="2">
    <source>
        <dbReference type="EMBL" id="KAL0071134.1"/>
    </source>
</evidence>
<dbReference type="Pfam" id="PF12937">
    <property type="entry name" value="F-box-like"/>
    <property type="match status" value="1"/>
</dbReference>
<dbReference type="InterPro" id="IPR001810">
    <property type="entry name" value="F-box_dom"/>
</dbReference>
<dbReference type="Gene3D" id="1.20.1280.50">
    <property type="match status" value="1"/>
</dbReference>
<sequence length="522" mass="58900">MTNNQPSNACRKSVPSSSKHIKHLFRHTVSSSDRHDVQQYLLDSEAELCRYQAEVNRLKAKITVVETRMGGLKRKIRKYRTLLSPVYRLPSEIWAEVFLFFCEGESLIPLKTPAVMVVSRVCGRWRDIALSTPRIWSTISLRFEGWTKGNGGRLDRLQSLLVSFLQRSKNMPLTVNLNSLRVEKQDEIDGVVKTLEGLLNHSTRWQHLDCTHSLLALPAFQSLRNRLPELKSLYVESGMRDNSSSLFHDCPSLTSISISPDSWSDSDFPLHQMKTLSLRRSYAPAALAVLRSCTNAYQLEMHSIGGMSRPDTDHIILPKIRQLTITAENEEDAMTVFQFSTLQSLTSLEIRRSSVNSVDWNRWDLGPVKDFFLRSSCALTSLKIGSVPLSDEETIQLLLLMPTLTNLSIEEYPKHGKNKIVTDAFLQLLSSDEDELASSFLPSLNHLDLIVHLSSLHIPSLIHAIASRAPDDMGNISESSCGLRSVTLTVMAKEKPDMSPFFELQCFGDAGLRMNIFHKTIC</sequence>
<dbReference type="Gene3D" id="3.80.10.10">
    <property type="entry name" value="Ribonuclease Inhibitor"/>
    <property type="match status" value="1"/>
</dbReference>